<reference evidence="2" key="1">
    <citation type="submission" date="2021-02" db="EMBL/GenBank/DDBJ databases">
        <authorList>
            <person name="Palmer J.M."/>
        </authorList>
    </citation>
    <scope>NUCLEOTIDE SEQUENCE</scope>
    <source>
        <strain evidence="2">SCRP734</strain>
    </source>
</reference>
<organism evidence="2 3">
    <name type="scientific">Phytophthora pseudosyringae</name>
    <dbReference type="NCBI Taxonomy" id="221518"/>
    <lineage>
        <taxon>Eukaryota</taxon>
        <taxon>Sar</taxon>
        <taxon>Stramenopiles</taxon>
        <taxon>Oomycota</taxon>
        <taxon>Peronosporomycetes</taxon>
        <taxon>Peronosporales</taxon>
        <taxon>Peronosporaceae</taxon>
        <taxon>Phytophthora</taxon>
    </lineage>
</organism>
<keyword evidence="3" id="KW-1185">Reference proteome</keyword>
<evidence type="ECO:0000313" key="2">
    <source>
        <dbReference type="EMBL" id="KAG7380191.1"/>
    </source>
</evidence>
<sequence>MHYLDRCDLEEVKRQKAKARDEYSKAVAALNSPSAKDATEADDEVQEGSSNQTRADNLVILTLAGSLAASTDADSLAVLVHADYPKGLTRRAN</sequence>
<feature type="region of interest" description="Disordered" evidence="1">
    <location>
        <begin position="15"/>
        <end position="53"/>
    </location>
</feature>
<proteinExistence type="predicted"/>
<dbReference type="AlphaFoldDB" id="A0A8T1VGK6"/>
<feature type="compositionally biased region" description="Basic and acidic residues" evidence="1">
    <location>
        <begin position="15"/>
        <end position="24"/>
    </location>
</feature>
<protein>
    <submittedName>
        <fullName evidence="2">Uncharacterized protein</fullName>
    </submittedName>
</protein>
<evidence type="ECO:0000256" key="1">
    <source>
        <dbReference type="SAM" id="MobiDB-lite"/>
    </source>
</evidence>
<comment type="caution">
    <text evidence="2">The sequence shown here is derived from an EMBL/GenBank/DDBJ whole genome shotgun (WGS) entry which is preliminary data.</text>
</comment>
<dbReference type="EMBL" id="JAGDFM010000306">
    <property type="protein sequence ID" value="KAG7380191.1"/>
    <property type="molecule type" value="Genomic_DNA"/>
</dbReference>
<gene>
    <name evidence="2" type="ORF">PHYPSEUDO_007645</name>
</gene>
<evidence type="ECO:0000313" key="3">
    <source>
        <dbReference type="Proteomes" id="UP000694044"/>
    </source>
</evidence>
<name>A0A8T1VGK6_9STRA</name>
<dbReference type="Proteomes" id="UP000694044">
    <property type="component" value="Unassembled WGS sequence"/>
</dbReference>
<accession>A0A8T1VGK6</accession>